<dbReference type="Proteomes" id="UP000594905">
    <property type="component" value="Chromosome"/>
</dbReference>
<dbReference type="PROSITE" id="PS51257">
    <property type="entry name" value="PROKAR_LIPOPROTEIN"/>
    <property type="match status" value="1"/>
</dbReference>
<dbReference type="Pfam" id="PF00089">
    <property type="entry name" value="Trypsin"/>
    <property type="match status" value="1"/>
</dbReference>
<reference evidence="3 6" key="2">
    <citation type="submission" date="2020-12" db="EMBL/GenBank/DDBJ databases">
        <title>FDA dAtabase for Regulatory Grade micrObial Sequences (FDA-ARGOS): Supporting development and validation of Infectious Disease Dx tests.</title>
        <authorList>
            <person name="Sproer C."/>
            <person name="Gronow S."/>
            <person name="Severitt S."/>
            <person name="Schroder I."/>
            <person name="Tallon L."/>
            <person name="Sadzewicz L."/>
            <person name="Zhao X."/>
            <person name="Boylan J."/>
            <person name="Ott S."/>
            <person name="Bowen H."/>
            <person name="Vavikolanu K."/>
            <person name="Mehta A."/>
            <person name="Aluvathingal J."/>
            <person name="Nadendla S."/>
            <person name="Lowell S."/>
            <person name="Myers T."/>
            <person name="Yan Y."/>
            <person name="Sichtig H."/>
        </authorList>
    </citation>
    <scope>NUCLEOTIDE SEQUENCE [LARGE SCALE GENOMIC DNA]</scope>
    <source>
        <strain evidence="3 6">FDAARGOS_894</strain>
    </source>
</reference>
<dbReference type="GO" id="GO:0006508">
    <property type="term" value="P:proteolysis"/>
    <property type="evidence" value="ECO:0007669"/>
    <property type="project" value="InterPro"/>
</dbReference>
<dbReference type="InterPro" id="IPR001254">
    <property type="entry name" value="Trypsin_dom"/>
</dbReference>
<dbReference type="RefSeq" id="WP_111689383.1">
    <property type="nucleotide sequence ID" value="NZ_CP065689.1"/>
</dbReference>
<feature type="domain" description="Peptidase S1" evidence="2">
    <location>
        <begin position="91"/>
        <end position="241"/>
    </location>
</feature>
<protein>
    <submittedName>
        <fullName evidence="4">Putative secreted protein</fullName>
    </submittedName>
    <submittedName>
        <fullName evidence="3">Trypsin-like serine protease</fullName>
    </submittedName>
</protein>
<evidence type="ECO:0000313" key="3">
    <source>
        <dbReference type="EMBL" id="QPS59338.1"/>
    </source>
</evidence>
<feature type="signal peptide" evidence="1">
    <location>
        <begin position="1"/>
        <end position="18"/>
    </location>
</feature>
<dbReference type="InterPro" id="IPR043504">
    <property type="entry name" value="Peptidase_S1_PA_chymotrypsin"/>
</dbReference>
<evidence type="ECO:0000259" key="2">
    <source>
        <dbReference type="Pfam" id="PF00089"/>
    </source>
</evidence>
<dbReference type="GO" id="GO:0004252">
    <property type="term" value="F:serine-type endopeptidase activity"/>
    <property type="evidence" value="ECO:0007669"/>
    <property type="project" value="InterPro"/>
</dbReference>
<dbReference type="Gene3D" id="2.40.10.10">
    <property type="entry name" value="Trypsin-like serine proteases"/>
    <property type="match status" value="2"/>
</dbReference>
<dbReference type="InterPro" id="IPR009003">
    <property type="entry name" value="Peptidase_S1_PA"/>
</dbReference>
<evidence type="ECO:0000313" key="5">
    <source>
        <dbReference type="Proteomes" id="UP000249264"/>
    </source>
</evidence>
<dbReference type="OrthoDB" id="4411800at2"/>
<dbReference type="GeneID" id="70782676"/>
<dbReference type="CDD" id="cd21112">
    <property type="entry name" value="alphaLP-like"/>
    <property type="match status" value="1"/>
</dbReference>
<organism evidence="4 5">
    <name type="scientific">Corynebacterium minutissimum</name>
    <dbReference type="NCBI Taxonomy" id="38301"/>
    <lineage>
        <taxon>Bacteria</taxon>
        <taxon>Bacillati</taxon>
        <taxon>Actinomycetota</taxon>
        <taxon>Actinomycetes</taxon>
        <taxon>Mycobacteriales</taxon>
        <taxon>Corynebacteriaceae</taxon>
        <taxon>Corynebacterium</taxon>
    </lineage>
</organism>
<dbReference type="InterPro" id="IPR018114">
    <property type="entry name" value="TRYPSIN_HIS"/>
</dbReference>
<evidence type="ECO:0000313" key="4">
    <source>
        <dbReference type="EMBL" id="SQH99315.1"/>
    </source>
</evidence>
<keyword evidence="6" id="KW-1185">Reference proteome</keyword>
<dbReference type="SUPFAM" id="SSF50494">
    <property type="entry name" value="Trypsin-like serine proteases"/>
    <property type="match status" value="1"/>
</dbReference>
<reference evidence="4 5" key="1">
    <citation type="submission" date="2018-06" db="EMBL/GenBank/DDBJ databases">
        <authorList>
            <consortium name="Pathogen Informatics"/>
            <person name="Doyle S."/>
        </authorList>
    </citation>
    <scope>NUCLEOTIDE SEQUENCE [LARGE SCALE GENOMIC DNA]</scope>
    <source>
        <strain evidence="4 5">NCTC10288</strain>
    </source>
</reference>
<feature type="chain" id="PRO_5039319943" evidence="1">
    <location>
        <begin position="19"/>
        <end position="278"/>
    </location>
</feature>
<keyword evidence="1" id="KW-0732">Signal</keyword>
<proteinExistence type="predicted"/>
<sequence>MTKRILPGVLCAVGLASASCLPVEEPRSQAGSAPYSTVVAAPPRATTPEASPVPPGAALDVSSRAPVPGENFDFNLCTVAWSFVLGDGRTIAVTASHCGEPGDIVWGGNAEGEFTYPAEPVGTIIYSDLSAPETHELDFALVEITRDVDFYTPQDMPTSVAAAGESTLPDQVCKLGRITGETCGQLTHRAGPGKLTYDERTVDTMSARAQACSARGDSGAPVYGAAGTPQEGVIVGVLSGTTDAAIDGAECAPDAGAEMSFTVAADIEALLPGILDAL</sequence>
<dbReference type="Proteomes" id="UP000249264">
    <property type="component" value="Chromosome 1"/>
</dbReference>
<gene>
    <name evidence="3" type="ORF">I6G51_10650</name>
    <name evidence="4" type="ORF">NCTC10288_00754</name>
</gene>
<dbReference type="PROSITE" id="PS00134">
    <property type="entry name" value="TRYPSIN_HIS"/>
    <property type="match status" value="1"/>
</dbReference>
<accession>A0A2X4U9M3</accession>
<evidence type="ECO:0000313" key="6">
    <source>
        <dbReference type="Proteomes" id="UP000594905"/>
    </source>
</evidence>
<name>A0A2X4U9M3_9CORY</name>
<dbReference type="EMBL" id="LS483460">
    <property type="protein sequence ID" value="SQH99315.1"/>
    <property type="molecule type" value="Genomic_DNA"/>
</dbReference>
<evidence type="ECO:0000256" key="1">
    <source>
        <dbReference type="SAM" id="SignalP"/>
    </source>
</evidence>
<dbReference type="AlphaFoldDB" id="A0A2X4U9M3"/>
<dbReference type="EMBL" id="CP065689">
    <property type="protein sequence ID" value="QPS59338.1"/>
    <property type="molecule type" value="Genomic_DNA"/>
</dbReference>
<dbReference type="KEGG" id="cmin:NCTC10288_00754"/>
<dbReference type="STRING" id="38301.NX84_09605"/>